<dbReference type="Pfam" id="PF03352">
    <property type="entry name" value="Adenine_glyco"/>
    <property type="match status" value="1"/>
</dbReference>
<dbReference type="SUPFAM" id="SSF48150">
    <property type="entry name" value="DNA-glycosylase"/>
    <property type="match status" value="1"/>
</dbReference>
<dbReference type="RefSeq" id="WP_036061698.1">
    <property type="nucleotide sequence ID" value="NZ_AODM01000002.1"/>
</dbReference>
<comment type="caution">
    <text evidence="2">The sequence shown here is derived from an EMBL/GenBank/DDBJ whole genome shotgun (WGS) entry which is preliminary data.</text>
</comment>
<keyword evidence="2" id="KW-0378">Hydrolase</keyword>
<dbReference type="InterPro" id="IPR011257">
    <property type="entry name" value="DNA_glycosylase"/>
</dbReference>
<dbReference type="PANTHER" id="PTHR30037:SF4">
    <property type="entry name" value="DNA-3-METHYLADENINE GLYCOSYLASE I"/>
    <property type="match status" value="1"/>
</dbReference>
<dbReference type="Gene3D" id="1.10.340.30">
    <property type="entry name" value="Hypothetical protein, domain 2"/>
    <property type="match status" value="1"/>
</dbReference>
<organism evidence="2 3">
    <name type="scientific">Listeria fleischmannii FSL S10-1203</name>
    <dbReference type="NCBI Taxonomy" id="1265822"/>
    <lineage>
        <taxon>Bacteria</taxon>
        <taxon>Bacillati</taxon>
        <taxon>Bacillota</taxon>
        <taxon>Bacilli</taxon>
        <taxon>Bacillales</taxon>
        <taxon>Listeriaceae</taxon>
        <taxon>Listeria</taxon>
    </lineage>
</organism>
<gene>
    <name evidence="2" type="ORF">MCOL2_00610</name>
</gene>
<dbReference type="InterPro" id="IPR052891">
    <property type="entry name" value="DNA-3mA_glycosylase"/>
</dbReference>
<evidence type="ECO:0000256" key="1">
    <source>
        <dbReference type="PIRSR" id="PIRSR605019-1"/>
    </source>
</evidence>
<dbReference type="GO" id="GO:0008725">
    <property type="term" value="F:DNA-3-methyladenine glycosylase activity"/>
    <property type="evidence" value="ECO:0007669"/>
    <property type="project" value="InterPro"/>
</dbReference>
<feature type="binding site" evidence="1">
    <location>
        <position position="7"/>
    </location>
    <ligand>
        <name>Zn(2+)</name>
        <dbReference type="ChEBI" id="CHEBI:29105"/>
    </ligand>
</feature>
<accession>W7DR21</accession>
<keyword evidence="1" id="KW-0479">Metal-binding</keyword>
<dbReference type="Proteomes" id="UP000019241">
    <property type="component" value="Unassembled WGS sequence"/>
</dbReference>
<dbReference type="PATRIC" id="fig|1265822.4.peg.124"/>
<feature type="binding site" evidence="1">
    <location>
        <position position="182"/>
    </location>
    <ligand>
        <name>Zn(2+)</name>
        <dbReference type="ChEBI" id="CHEBI:29105"/>
    </ligand>
</feature>
<name>W7DR21_9LIST</name>
<evidence type="ECO:0000313" key="3">
    <source>
        <dbReference type="Proteomes" id="UP000019241"/>
    </source>
</evidence>
<keyword evidence="2" id="KW-0326">Glycosidase</keyword>
<sequence length="191" mass="21907">MGEVTRCNWANGDAVMMAYHDEEWCQPSYDDTYLFELLNLEGAQAGLSWRTILHKRAGYRDAFFQFDISACANLMDEELEDIILNGAIIRNKAKVKAVRTNAIAVQKVQEEFGSFASYMWHFTDGLVVDHQLKEDSEMPSKDELSERVSKDMKKRGFKFVGPIIVYSYLQAIGVLNDHVKTCAFYKKRALK</sequence>
<feature type="binding site" evidence="1">
    <location>
        <position position="178"/>
    </location>
    <ligand>
        <name>Zn(2+)</name>
        <dbReference type="ChEBI" id="CHEBI:29105"/>
    </ligand>
</feature>
<feature type="binding site" evidence="1">
    <location>
        <position position="20"/>
    </location>
    <ligand>
        <name>Zn(2+)</name>
        <dbReference type="ChEBI" id="CHEBI:29105"/>
    </ligand>
</feature>
<dbReference type="AlphaFoldDB" id="W7DR21"/>
<dbReference type="EMBL" id="AODM01000002">
    <property type="protein sequence ID" value="EUJ65516.1"/>
    <property type="molecule type" value="Genomic_DNA"/>
</dbReference>
<dbReference type="GO" id="GO:0006284">
    <property type="term" value="P:base-excision repair"/>
    <property type="evidence" value="ECO:0007669"/>
    <property type="project" value="InterPro"/>
</dbReference>
<dbReference type="PANTHER" id="PTHR30037">
    <property type="entry name" value="DNA-3-METHYLADENINE GLYCOSYLASE 1"/>
    <property type="match status" value="1"/>
</dbReference>
<proteinExistence type="predicted"/>
<keyword evidence="1" id="KW-0862">Zinc</keyword>
<dbReference type="GO" id="GO:0046872">
    <property type="term" value="F:metal ion binding"/>
    <property type="evidence" value="ECO:0007669"/>
    <property type="project" value="UniProtKB-KW"/>
</dbReference>
<protein>
    <submittedName>
        <fullName evidence="2">DNA-3-methyladenine glycosidase I</fullName>
    </submittedName>
</protein>
<dbReference type="InterPro" id="IPR005019">
    <property type="entry name" value="Adenine_glyco"/>
</dbReference>
<evidence type="ECO:0000313" key="2">
    <source>
        <dbReference type="EMBL" id="EUJ65516.1"/>
    </source>
</evidence>
<reference evidence="2 3" key="1">
    <citation type="submission" date="2012-12" db="EMBL/GenBank/DDBJ databases">
        <title>Novel taxa of Listeriaceae from agricultural environments in the United States.</title>
        <authorList>
            <person name="den Bakker H.C."/>
            <person name="Allred A."/>
            <person name="Warchocki S."/>
            <person name="Wright E.M."/>
            <person name="Burrell A."/>
            <person name="Nightingale K.K."/>
            <person name="Kephart D."/>
            <person name="Wiedmann M."/>
        </authorList>
    </citation>
    <scope>NUCLEOTIDE SEQUENCE [LARGE SCALE GENOMIC DNA]</scope>
    <source>
        <strain evidence="2 3">FSL S10-1203</strain>
    </source>
</reference>